<comment type="caution">
    <text evidence="1">The sequence shown here is derived from an EMBL/GenBank/DDBJ whole genome shotgun (WGS) entry which is preliminary data.</text>
</comment>
<dbReference type="AlphaFoldDB" id="A0A7J8VT35"/>
<dbReference type="Proteomes" id="UP000593573">
    <property type="component" value="Unassembled WGS sequence"/>
</dbReference>
<keyword evidence="2" id="KW-1185">Reference proteome</keyword>
<dbReference type="EMBL" id="JABFAB010000012">
    <property type="protein sequence ID" value="MBA0665790.1"/>
    <property type="molecule type" value="Genomic_DNA"/>
</dbReference>
<organism evidence="1 2">
    <name type="scientific">Gossypium klotzschianum</name>
    <dbReference type="NCBI Taxonomy" id="34286"/>
    <lineage>
        <taxon>Eukaryota</taxon>
        <taxon>Viridiplantae</taxon>
        <taxon>Streptophyta</taxon>
        <taxon>Embryophyta</taxon>
        <taxon>Tracheophyta</taxon>
        <taxon>Spermatophyta</taxon>
        <taxon>Magnoliopsida</taxon>
        <taxon>eudicotyledons</taxon>
        <taxon>Gunneridae</taxon>
        <taxon>Pentapetalae</taxon>
        <taxon>rosids</taxon>
        <taxon>malvids</taxon>
        <taxon>Malvales</taxon>
        <taxon>Malvaceae</taxon>
        <taxon>Malvoideae</taxon>
        <taxon>Gossypium</taxon>
    </lineage>
</organism>
<evidence type="ECO:0000313" key="1">
    <source>
        <dbReference type="EMBL" id="MBA0665790.1"/>
    </source>
</evidence>
<reference evidence="1 2" key="1">
    <citation type="journal article" date="2019" name="Genome Biol. Evol.">
        <title>Insights into the evolution of the New World diploid cottons (Gossypium, subgenus Houzingenia) based on genome sequencing.</title>
        <authorList>
            <person name="Grover C.E."/>
            <person name="Arick M.A. 2nd"/>
            <person name="Thrash A."/>
            <person name="Conover J.L."/>
            <person name="Sanders W.S."/>
            <person name="Peterson D.G."/>
            <person name="Frelichowski J.E."/>
            <person name="Scheffler J.A."/>
            <person name="Scheffler B.E."/>
            <person name="Wendel J.F."/>
        </authorList>
    </citation>
    <scope>NUCLEOTIDE SEQUENCE [LARGE SCALE GENOMIC DNA]</scope>
    <source>
        <strain evidence="1">57</strain>
        <tissue evidence="1">Leaf</tissue>
    </source>
</reference>
<name>A0A7J8VT35_9ROSI</name>
<evidence type="ECO:0000313" key="2">
    <source>
        <dbReference type="Proteomes" id="UP000593573"/>
    </source>
</evidence>
<proteinExistence type="predicted"/>
<accession>A0A7J8VT35</accession>
<gene>
    <name evidence="1" type="ORF">Goklo_002267</name>
</gene>
<protein>
    <submittedName>
        <fullName evidence="1">Uncharacterized protein</fullName>
    </submittedName>
</protein>
<feature type="non-terminal residue" evidence="1">
    <location>
        <position position="84"/>
    </location>
</feature>
<sequence length="84" mass="9540">MISIAVGKIIHKRTALDNNCLSGMKSDLLITWERTSPDMQIVMEHMFIYTMMLYGVSLCFTARSCSALCIWSSFCDETISISYD</sequence>